<evidence type="ECO:0000256" key="5">
    <source>
        <dbReference type="ARBA" id="ARBA00023136"/>
    </source>
</evidence>
<dbReference type="Pfam" id="PF00209">
    <property type="entry name" value="SNF"/>
    <property type="match status" value="2"/>
</dbReference>
<keyword evidence="5 6" id="KW-0472">Membrane</keyword>
<dbReference type="SUPFAM" id="SSF161070">
    <property type="entry name" value="SNF-like"/>
    <property type="match status" value="1"/>
</dbReference>
<feature type="transmembrane region" description="Helical" evidence="6">
    <location>
        <begin position="469"/>
        <end position="489"/>
    </location>
</feature>
<dbReference type="InterPro" id="IPR000175">
    <property type="entry name" value="Na/ntran_symport"/>
</dbReference>
<dbReference type="AlphaFoldDB" id="A0A286RLQ4"/>
<keyword evidence="3 6" id="KW-0812">Transmembrane</keyword>
<dbReference type="PRINTS" id="PR00176">
    <property type="entry name" value="NANEUSMPORT"/>
</dbReference>
<keyword evidence="8" id="KW-1185">Reference proteome</keyword>
<proteinExistence type="predicted"/>
<protein>
    <submittedName>
        <fullName evidence="7">Sodium-dependent transporter</fullName>
    </submittedName>
</protein>
<evidence type="ECO:0000256" key="1">
    <source>
        <dbReference type="ARBA" id="ARBA00004141"/>
    </source>
</evidence>
<comment type="subcellular location">
    <subcellularLocation>
        <location evidence="1">Membrane</location>
        <topology evidence="1">Multi-pass membrane protein</topology>
    </subcellularLocation>
</comment>
<dbReference type="GO" id="GO:0016020">
    <property type="term" value="C:membrane"/>
    <property type="evidence" value="ECO:0007669"/>
    <property type="project" value="UniProtKB-SubCell"/>
</dbReference>
<evidence type="ECO:0000256" key="6">
    <source>
        <dbReference type="SAM" id="Phobius"/>
    </source>
</evidence>
<evidence type="ECO:0000313" key="7">
    <source>
        <dbReference type="EMBL" id="ASV76905.1"/>
    </source>
</evidence>
<gene>
    <name evidence="7" type="ORF">THTE_4304</name>
</gene>
<feature type="transmembrane region" description="Helical" evidence="6">
    <location>
        <begin position="355"/>
        <end position="383"/>
    </location>
</feature>
<feature type="transmembrane region" description="Helical" evidence="6">
    <location>
        <begin position="91"/>
        <end position="112"/>
    </location>
</feature>
<dbReference type="KEGG" id="ttf:THTE_4304"/>
<feature type="transmembrane region" description="Helical" evidence="6">
    <location>
        <begin position="43"/>
        <end position="63"/>
    </location>
</feature>
<feature type="transmembrane region" description="Helical" evidence="6">
    <location>
        <begin position="509"/>
        <end position="529"/>
    </location>
</feature>
<accession>A0A286RLQ4</accession>
<feature type="transmembrane region" description="Helical" evidence="6">
    <location>
        <begin position="265"/>
        <end position="286"/>
    </location>
</feature>
<dbReference type="PANTHER" id="PTHR42948">
    <property type="entry name" value="TRANSPORTER"/>
    <property type="match status" value="1"/>
</dbReference>
<keyword evidence="4 6" id="KW-1133">Transmembrane helix</keyword>
<feature type="transmembrane region" description="Helical" evidence="6">
    <location>
        <begin position="12"/>
        <end position="31"/>
    </location>
</feature>
<dbReference type="RefSeq" id="WP_095416579.1">
    <property type="nucleotide sequence ID" value="NZ_CP018477.1"/>
</dbReference>
<dbReference type="PANTHER" id="PTHR42948:SF1">
    <property type="entry name" value="TRANSPORTER"/>
    <property type="match status" value="1"/>
</dbReference>
<feature type="transmembrane region" description="Helical" evidence="6">
    <location>
        <begin position="424"/>
        <end position="448"/>
    </location>
</feature>
<evidence type="ECO:0000256" key="3">
    <source>
        <dbReference type="ARBA" id="ARBA00022692"/>
    </source>
</evidence>
<dbReference type="PROSITE" id="PS50267">
    <property type="entry name" value="NA_NEUROTRAN_SYMP_3"/>
    <property type="match status" value="1"/>
</dbReference>
<feature type="transmembrane region" description="Helical" evidence="6">
    <location>
        <begin position="395"/>
        <end position="412"/>
    </location>
</feature>
<feature type="transmembrane region" description="Helical" evidence="6">
    <location>
        <begin position="192"/>
        <end position="212"/>
    </location>
</feature>
<evidence type="ECO:0000313" key="8">
    <source>
        <dbReference type="Proteomes" id="UP000215086"/>
    </source>
</evidence>
<organism evidence="7 8">
    <name type="scientific">Thermogutta terrifontis</name>
    <dbReference type="NCBI Taxonomy" id="1331910"/>
    <lineage>
        <taxon>Bacteria</taxon>
        <taxon>Pseudomonadati</taxon>
        <taxon>Planctomycetota</taxon>
        <taxon>Planctomycetia</taxon>
        <taxon>Pirellulales</taxon>
        <taxon>Thermoguttaceae</taxon>
        <taxon>Thermogutta</taxon>
    </lineage>
</organism>
<dbReference type="InterPro" id="IPR037272">
    <property type="entry name" value="SNS_sf"/>
</dbReference>
<evidence type="ECO:0000256" key="4">
    <source>
        <dbReference type="ARBA" id="ARBA00022989"/>
    </source>
</evidence>
<feature type="transmembrane region" description="Helical" evidence="6">
    <location>
        <begin position="306"/>
        <end position="325"/>
    </location>
</feature>
<dbReference type="OrthoDB" id="9762833at2"/>
<feature type="transmembrane region" description="Helical" evidence="6">
    <location>
        <begin position="162"/>
        <end position="180"/>
    </location>
</feature>
<keyword evidence="2" id="KW-0813">Transport</keyword>
<sequence length="547" mass="60314">MQQRTQRETWTTRLGVILAVTGSAVGLGNFLRFPGLAAQYGGGAFMVAYVCAFLFLGLPIAFAEWAMGRYGGMHGHNSSPGIYRVIWKNRIAPYFGVLAMIVPVGIYMYYVYIESWCLAYATRYLLGAMNFGADAQRYKQFFEHFVGLHAHGESLSTPGEGLLGSAVFFLVVCFILNFILIYRGLSKGIEWFCRWAMPALVICAVIVLIRVLTLGTPDPAKPDQNVLNGLGYMWNPVKTPAMLAPGEVPKSFWEGLADPEMWMKAAGQIFFSLSVGFGIIITYASYVKKDDDIALSSLTACAGNEFCEVVLGGLVTVPAAFVFLGPQIGSQLSNPFALGFMALPNVFNQMPVGQLFGFLFFFLLFLAAITSSLSMLQPAVALLEEGLGLNRRASVAVLGFITAIGAAGVVIFSKDFVALDTLDFWIGTFAIYLLATFQTILFGWILGVEKGMAELRRGAEIKIPEFYKYIIKYVTPLYLLVVFFLWLRQNFVVTSPEQNRIRQLFTDPVVGGMAVFILAVGVLFALLIAQSVKNWRRIEASQEEIVI</sequence>
<name>A0A286RLQ4_9BACT</name>
<dbReference type="Proteomes" id="UP000215086">
    <property type="component" value="Chromosome"/>
</dbReference>
<reference evidence="7 8" key="1">
    <citation type="journal article" name="Front. Microbiol.">
        <title>Sugar Metabolism of the First Thermophilic Planctomycete Thermogutta terrifontis: Comparative Genomic and Transcriptomic Approaches.</title>
        <authorList>
            <person name="Elcheninov A.G."/>
            <person name="Menzel P."/>
            <person name="Gudbergsdottir S.R."/>
            <person name="Slesarev A.I."/>
            <person name="Kadnikov V.V."/>
            <person name="Krogh A."/>
            <person name="Bonch-Osmolovskaya E.A."/>
            <person name="Peng X."/>
            <person name="Kublanov I.V."/>
        </authorList>
    </citation>
    <scope>NUCLEOTIDE SEQUENCE [LARGE SCALE GENOMIC DNA]</scope>
    <source>
        <strain evidence="7 8">R1</strain>
    </source>
</reference>
<evidence type="ECO:0000256" key="2">
    <source>
        <dbReference type="ARBA" id="ARBA00022448"/>
    </source>
</evidence>
<dbReference type="EMBL" id="CP018477">
    <property type="protein sequence ID" value="ASV76905.1"/>
    <property type="molecule type" value="Genomic_DNA"/>
</dbReference>